<evidence type="ECO:0000313" key="2">
    <source>
        <dbReference type="Proteomes" id="UP000799441"/>
    </source>
</evidence>
<dbReference type="AlphaFoldDB" id="A0A9P4UNT9"/>
<dbReference type="Proteomes" id="UP000799441">
    <property type="component" value="Unassembled WGS sequence"/>
</dbReference>
<proteinExistence type="predicted"/>
<reference evidence="1" key="1">
    <citation type="journal article" date="2020" name="Stud. Mycol.">
        <title>101 Dothideomycetes genomes: a test case for predicting lifestyles and emergence of pathogens.</title>
        <authorList>
            <person name="Haridas S."/>
            <person name="Albert R."/>
            <person name="Binder M."/>
            <person name="Bloem J."/>
            <person name="Labutti K."/>
            <person name="Salamov A."/>
            <person name="Andreopoulos B."/>
            <person name="Baker S."/>
            <person name="Barry K."/>
            <person name="Bills G."/>
            <person name="Bluhm B."/>
            <person name="Cannon C."/>
            <person name="Castanera R."/>
            <person name="Culley D."/>
            <person name="Daum C."/>
            <person name="Ezra D."/>
            <person name="Gonzalez J."/>
            <person name="Henrissat B."/>
            <person name="Kuo A."/>
            <person name="Liang C."/>
            <person name="Lipzen A."/>
            <person name="Lutzoni F."/>
            <person name="Magnuson J."/>
            <person name="Mondo S."/>
            <person name="Nolan M."/>
            <person name="Ohm R."/>
            <person name="Pangilinan J."/>
            <person name="Park H.-J."/>
            <person name="Ramirez L."/>
            <person name="Alfaro M."/>
            <person name="Sun H."/>
            <person name="Tritt A."/>
            <person name="Yoshinaga Y."/>
            <person name="Zwiers L.-H."/>
            <person name="Turgeon B."/>
            <person name="Goodwin S."/>
            <person name="Spatafora J."/>
            <person name="Crous P."/>
            <person name="Grigoriev I."/>
        </authorList>
    </citation>
    <scope>NUCLEOTIDE SEQUENCE</scope>
    <source>
        <strain evidence="1">CBS 116435</strain>
    </source>
</reference>
<protein>
    <submittedName>
        <fullName evidence="1">Uncharacterized protein</fullName>
    </submittedName>
</protein>
<organism evidence="1 2">
    <name type="scientific">Polychaeton citri CBS 116435</name>
    <dbReference type="NCBI Taxonomy" id="1314669"/>
    <lineage>
        <taxon>Eukaryota</taxon>
        <taxon>Fungi</taxon>
        <taxon>Dikarya</taxon>
        <taxon>Ascomycota</taxon>
        <taxon>Pezizomycotina</taxon>
        <taxon>Dothideomycetes</taxon>
        <taxon>Dothideomycetidae</taxon>
        <taxon>Capnodiales</taxon>
        <taxon>Capnodiaceae</taxon>
        <taxon>Polychaeton</taxon>
    </lineage>
</organism>
<dbReference type="EMBL" id="MU003807">
    <property type="protein sequence ID" value="KAF2719761.1"/>
    <property type="molecule type" value="Genomic_DNA"/>
</dbReference>
<gene>
    <name evidence="1" type="ORF">K431DRAFT_106323</name>
</gene>
<comment type="caution">
    <text evidence="1">The sequence shown here is derived from an EMBL/GenBank/DDBJ whole genome shotgun (WGS) entry which is preliminary data.</text>
</comment>
<sequence length="186" mass="20352">MPTRQSPPSRIYHADMPLVRDIAYVRAGLPSDCPRLIAGSMDSSAYACSTYRWKLCRGRAMRGTGDAHQSERANPADLGLGLERLLVGLDLTLCWHAARRTDTTPVLGNPLAHLPAVQLLPVHFLSCVRVCVCVPESARLPGEKRWRSGALGIGGCYTRALSRSGKCVWGFRALCPLPLRMAFNPL</sequence>
<keyword evidence="2" id="KW-1185">Reference proteome</keyword>
<accession>A0A9P4UNT9</accession>
<evidence type="ECO:0000313" key="1">
    <source>
        <dbReference type="EMBL" id="KAF2719761.1"/>
    </source>
</evidence>
<name>A0A9P4UNT9_9PEZI</name>